<dbReference type="RefSeq" id="WP_006213258.1">
    <property type="nucleotide sequence ID" value="NZ_ANHZ02000001.1"/>
</dbReference>
<accession>M2YHD8</accession>
<comment type="caution">
    <text evidence="1">The sequence shown here is derived from an EMBL/GenBank/DDBJ whole genome shotgun (WGS) entry which is preliminary data.</text>
</comment>
<protein>
    <submittedName>
        <fullName evidence="1">Uncharacterized protein</fullName>
    </submittedName>
</protein>
<proteinExistence type="predicted"/>
<sequence>MAQLRLLRFLPQSKHQRPLQLVTVAALGAGLSFTLLTPGVSEDSEAPAPGPITAEDWQTHVQFAQMDTAP</sequence>
<dbReference type="EMBL" id="ANHZ02000001">
    <property type="protein sequence ID" value="EME37915.1"/>
    <property type="molecule type" value="Genomic_DNA"/>
</dbReference>
<dbReference type="AlphaFoldDB" id="M2YHD8"/>
<gene>
    <name evidence="1" type="ORF">C884_00110</name>
</gene>
<evidence type="ECO:0000313" key="2">
    <source>
        <dbReference type="Proteomes" id="UP000009877"/>
    </source>
</evidence>
<name>M2YHD8_9MICC</name>
<dbReference type="Proteomes" id="UP000009877">
    <property type="component" value="Unassembled WGS sequence"/>
</dbReference>
<keyword evidence="2" id="KW-1185">Reference proteome</keyword>
<organism evidence="1 2">
    <name type="scientific">Kocuria palustris PEL</name>
    <dbReference type="NCBI Taxonomy" id="1236550"/>
    <lineage>
        <taxon>Bacteria</taxon>
        <taxon>Bacillati</taxon>
        <taxon>Actinomycetota</taxon>
        <taxon>Actinomycetes</taxon>
        <taxon>Micrococcales</taxon>
        <taxon>Micrococcaceae</taxon>
        <taxon>Kocuria</taxon>
    </lineage>
</organism>
<reference evidence="1 2" key="1">
    <citation type="journal article" date="2014" name="Genome Announc.">
        <title>Draft Genome Sequence of Kocuria palustris PEL.</title>
        <authorList>
            <person name="Sharma G."/>
            <person name="Khatri I."/>
            <person name="Subramanian S."/>
        </authorList>
    </citation>
    <scope>NUCLEOTIDE SEQUENCE [LARGE SCALE GENOMIC DNA]</scope>
    <source>
        <strain evidence="1 2">PEL</strain>
    </source>
</reference>
<evidence type="ECO:0000313" key="1">
    <source>
        <dbReference type="EMBL" id="EME37915.1"/>
    </source>
</evidence>